<evidence type="ECO:0000313" key="1">
    <source>
        <dbReference type="EMBL" id="PPI82408.1"/>
    </source>
</evidence>
<gene>
    <name evidence="1" type="ORF">KEHDKFFH_19685</name>
</gene>
<accession>A0A2S5Z503</accession>
<name>A0A2S5Z503_9GAMM</name>
<reference evidence="1 2" key="1">
    <citation type="submission" date="2018-01" db="EMBL/GenBank/DDBJ databases">
        <title>Complete genome sequences of the type strains of Marinobacter flavimaris and Marinobacter maroccanus.</title>
        <authorList>
            <person name="Palau M."/>
            <person name="Boujida N."/>
            <person name="Manresa A."/>
            <person name="Minana-Galbis D."/>
        </authorList>
    </citation>
    <scope>NUCLEOTIDE SEQUENCE [LARGE SCALE GENOMIC DNA]</scope>
    <source>
        <strain evidence="1 2">N4</strain>
    </source>
</reference>
<comment type="caution">
    <text evidence="1">The sequence shown here is derived from an EMBL/GenBank/DDBJ whole genome shotgun (WGS) entry which is preliminary data.</text>
</comment>
<keyword evidence="2" id="KW-1185">Reference proteome</keyword>
<sequence length="85" mass="9697">MYRSVSFPKSFMVLDQVANSDKKRMGIIDREIVVRASDSLLDSPSRKLENQPLPAIVQDCLLFICLGQLRFEILNVFGICCYEVI</sequence>
<dbReference type="AlphaFoldDB" id="A0A2S5Z503"/>
<protein>
    <submittedName>
        <fullName evidence="1">Uncharacterized protein</fullName>
    </submittedName>
</protein>
<organism evidence="1 2">
    <name type="scientific">Marinobacter maroccanus</name>
    <dbReference type="NCBI Taxonomy" id="2055143"/>
    <lineage>
        <taxon>Bacteria</taxon>
        <taxon>Pseudomonadati</taxon>
        <taxon>Pseudomonadota</taxon>
        <taxon>Gammaproteobacteria</taxon>
        <taxon>Pseudomonadales</taxon>
        <taxon>Marinobacteraceae</taxon>
        <taxon>Marinobacter</taxon>
    </lineage>
</organism>
<evidence type="ECO:0000313" key="2">
    <source>
        <dbReference type="Proteomes" id="UP000239917"/>
    </source>
</evidence>
<dbReference type="EMBL" id="PSSX01000031">
    <property type="protein sequence ID" value="PPI82408.1"/>
    <property type="molecule type" value="Genomic_DNA"/>
</dbReference>
<dbReference type="Proteomes" id="UP000239917">
    <property type="component" value="Unassembled WGS sequence"/>
</dbReference>
<proteinExistence type="predicted"/>